<name>A0A3P7V202_HAEPC</name>
<evidence type="ECO:0000313" key="2">
    <source>
        <dbReference type="Proteomes" id="UP000268014"/>
    </source>
</evidence>
<dbReference type="AlphaFoldDB" id="A0A3P7V202"/>
<gene>
    <name evidence="1" type="ORF">HPLM_LOCUS10904</name>
</gene>
<sequence>MSISENFFAASYLELGSIAANLGFTRLANVVHENVPSSMFKSSSFDSRLTFVISCFRSLRLASFHGGNEIPCFLFDGGLANKDS</sequence>
<protein>
    <submittedName>
        <fullName evidence="1">Uncharacterized protein</fullName>
    </submittedName>
</protein>
<accession>A0A3P7V202</accession>
<dbReference type="EMBL" id="UZAF01017420">
    <property type="protein sequence ID" value="VDO41481.1"/>
    <property type="molecule type" value="Genomic_DNA"/>
</dbReference>
<keyword evidence="2" id="KW-1185">Reference proteome</keyword>
<dbReference type="Proteomes" id="UP000268014">
    <property type="component" value="Unassembled WGS sequence"/>
</dbReference>
<reference evidence="1 2" key="1">
    <citation type="submission" date="2018-11" db="EMBL/GenBank/DDBJ databases">
        <authorList>
            <consortium name="Pathogen Informatics"/>
        </authorList>
    </citation>
    <scope>NUCLEOTIDE SEQUENCE [LARGE SCALE GENOMIC DNA]</scope>
    <source>
        <strain evidence="1 2">MHpl1</strain>
    </source>
</reference>
<proteinExistence type="predicted"/>
<organism evidence="1 2">
    <name type="scientific">Haemonchus placei</name>
    <name type="common">Barber's pole worm</name>
    <dbReference type="NCBI Taxonomy" id="6290"/>
    <lineage>
        <taxon>Eukaryota</taxon>
        <taxon>Metazoa</taxon>
        <taxon>Ecdysozoa</taxon>
        <taxon>Nematoda</taxon>
        <taxon>Chromadorea</taxon>
        <taxon>Rhabditida</taxon>
        <taxon>Rhabditina</taxon>
        <taxon>Rhabditomorpha</taxon>
        <taxon>Strongyloidea</taxon>
        <taxon>Trichostrongylidae</taxon>
        <taxon>Haemonchus</taxon>
    </lineage>
</organism>
<evidence type="ECO:0000313" key="1">
    <source>
        <dbReference type="EMBL" id="VDO41481.1"/>
    </source>
</evidence>